<comment type="caution">
    <text evidence="2">The sequence shown here is derived from an EMBL/GenBank/DDBJ whole genome shotgun (WGS) entry which is preliminary data.</text>
</comment>
<dbReference type="EMBL" id="JABBNI010000028">
    <property type="protein sequence ID" value="NMM63966.1"/>
    <property type="molecule type" value="Genomic_DNA"/>
</dbReference>
<name>A0A7Y0EIE7_9CLOT</name>
<protein>
    <submittedName>
        <fullName evidence="2">DUF4097 domain-containing protein</fullName>
    </submittedName>
</protein>
<feature type="domain" description="DUF4097" evidence="1">
    <location>
        <begin position="61"/>
        <end position="309"/>
    </location>
</feature>
<keyword evidence="3" id="KW-1185">Reference proteome</keyword>
<organism evidence="2 3">
    <name type="scientific">Clostridium muellerianum</name>
    <dbReference type="NCBI Taxonomy" id="2716538"/>
    <lineage>
        <taxon>Bacteria</taxon>
        <taxon>Bacillati</taxon>
        <taxon>Bacillota</taxon>
        <taxon>Clostridia</taxon>
        <taxon>Eubacteriales</taxon>
        <taxon>Clostridiaceae</taxon>
        <taxon>Clostridium</taxon>
    </lineage>
</organism>
<dbReference type="InterPro" id="IPR025164">
    <property type="entry name" value="Toastrack_DUF4097"/>
</dbReference>
<evidence type="ECO:0000313" key="3">
    <source>
        <dbReference type="Proteomes" id="UP000537131"/>
    </source>
</evidence>
<accession>A0A7Y0EIE7</accession>
<dbReference type="Pfam" id="PF13349">
    <property type="entry name" value="DUF4097"/>
    <property type="match status" value="1"/>
</dbReference>
<dbReference type="AlphaFoldDB" id="A0A7Y0EIE7"/>
<reference evidence="2 3" key="1">
    <citation type="submission" date="2020-06" db="EMBL/GenBank/DDBJ databases">
        <title>Complete Genome Sequence of Clostridium muelleri sp. nov. P21T, an Acid-Alcohol Producing Acetogen Isolated from Old Hay.</title>
        <authorList>
            <person name="Duncan K.E."/>
            <person name="Tanner R.S."/>
        </authorList>
    </citation>
    <scope>NUCLEOTIDE SEQUENCE [LARGE SCALE GENOMIC DNA]</scope>
    <source>
        <strain evidence="2 3">P21</strain>
    </source>
</reference>
<evidence type="ECO:0000313" key="2">
    <source>
        <dbReference type="EMBL" id="NMM63966.1"/>
    </source>
</evidence>
<dbReference type="Proteomes" id="UP000537131">
    <property type="component" value="Unassembled WGS sequence"/>
</dbReference>
<dbReference type="RefSeq" id="WP_169298564.1">
    <property type="nucleotide sequence ID" value="NZ_JABBNI010000028.1"/>
</dbReference>
<dbReference type="PANTHER" id="PTHR34094:SF1">
    <property type="entry name" value="PROTEIN FAM185A"/>
    <property type="match status" value="1"/>
</dbReference>
<sequence>MFNIKIKKLVIILISIIVLSFSAGSAIILATGGFTNSDSLKSSNNKDFTINNEKVQKIDGIKEIYIESSSEDVSIISENRTDVKSHFYGNVSGSSKPELESRVDGDKLIISTKRSSNSFNIGFNVSSRLKLDISIPQTYASDVSIKLTSGKVTSSNPMKLNNFNLNLSSGSVDLKNLTASNLSLHATSGKIYGENIACENSSLELSSGSINLNGFKGNLKHHSTSGRVEVTYSEFNNNADLNVSSGEIILDLPKNSQFALNSKATSGTVKCDFPITLQGESKHNELNGVAGNSKNQINISATSGSIKIKNH</sequence>
<gene>
    <name evidence="2" type="ORF">HBE96_15040</name>
</gene>
<proteinExistence type="predicted"/>
<evidence type="ECO:0000259" key="1">
    <source>
        <dbReference type="Pfam" id="PF13349"/>
    </source>
</evidence>
<dbReference type="PANTHER" id="PTHR34094">
    <property type="match status" value="1"/>
</dbReference>